<sequence length="60" mass="6797">MAIKSYSIRIESELLDKLHALSAFEGRSANSQVVILIREAVERFEREHGELTPINKSKGK</sequence>
<protein>
    <recommendedName>
        <fullName evidence="3">Arc-like DNA binding domain-containing protein</fullName>
    </recommendedName>
</protein>
<dbReference type="SUPFAM" id="SSF47598">
    <property type="entry name" value="Ribbon-helix-helix"/>
    <property type="match status" value="1"/>
</dbReference>
<evidence type="ECO:0008006" key="3">
    <source>
        <dbReference type="Google" id="ProtNLM"/>
    </source>
</evidence>
<organism evidence="1 2">
    <name type="scientific">Candidatus Pullichristensenella excrementigallinarum</name>
    <dbReference type="NCBI Taxonomy" id="2840907"/>
    <lineage>
        <taxon>Bacteria</taxon>
        <taxon>Bacillati</taxon>
        <taxon>Bacillota</taxon>
        <taxon>Clostridia</taxon>
        <taxon>Candidatus Pullichristensenella</taxon>
    </lineage>
</organism>
<gene>
    <name evidence="1" type="ORF">IAB02_09965</name>
</gene>
<accession>A0A9D1ICS8</accession>
<dbReference type="AlphaFoldDB" id="A0A9D1ICS8"/>
<name>A0A9D1ICS8_9FIRM</name>
<dbReference type="InterPro" id="IPR010985">
    <property type="entry name" value="Ribbon_hlx_hlx"/>
</dbReference>
<dbReference type="EMBL" id="DVMU01000210">
    <property type="protein sequence ID" value="HIU34877.1"/>
    <property type="molecule type" value="Genomic_DNA"/>
</dbReference>
<evidence type="ECO:0000313" key="1">
    <source>
        <dbReference type="EMBL" id="HIU34877.1"/>
    </source>
</evidence>
<dbReference type="Proteomes" id="UP000824072">
    <property type="component" value="Unassembled WGS sequence"/>
</dbReference>
<reference evidence="1" key="1">
    <citation type="submission" date="2020-10" db="EMBL/GenBank/DDBJ databases">
        <authorList>
            <person name="Gilroy R."/>
        </authorList>
    </citation>
    <scope>NUCLEOTIDE SEQUENCE</scope>
    <source>
        <strain evidence="1">ChiHcec3-11533</strain>
    </source>
</reference>
<dbReference type="Gene3D" id="1.10.1220.10">
    <property type="entry name" value="Met repressor-like"/>
    <property type="match status" value="1"/>
</dbReference>
<proteinExistence type="predicted"/>
<comment type="caution">
    <text evidence="1">The sequence shown here is derived from an EMBL/GenBank/DDBJ whole genome shotgun (WGS) entry which is preliminary data.</text>
</comment>
<reference evidence="1" key="2">
    <citation type="journal article" date="2021" name="PeerJ">
        <title>Extensive microbial diversity within the chicken gut microbiome revealed by metagenomics and culture.</title>
        <authorList>
            <person name="Gilroy R."/>
            <person name="Ravi A."/>
            <person name="Getino M."/>
            <person name="Pursley I."/>
            <person name="Horton D.L."/>
            <person name="Alikhan N.F."/>
            <person name="Baker D."/>
            <person name="Gharbi K."/>
            <person name="Hall N."/>
            <person name="Watson M."/>
            <person name="Adriaenssens E.M."/>
            <person name="Foster-Nyarko E."/>
            <person name="Jarju S."/>
            <person name="Secka A."/>
            <person name="Antonio M."/>
            <person name="Oren A."/>
            <person name="Chaudhuri R.R."/>
            <person name="La Ragione R."/>
            <person name="Hildebrand F."/>
            <person name="Pallen M.J."/>
        </authorList>
    </citation>
    <scope>NUCLEOTIDE SEQUENCE</scope>
    <source>
        <strain evidence="1">ChiHcec3-11533</strain>
    </source>
</reference>
<dbReference type="InterPro" id="IPR013321">
    <property type="entry name" value="Arc_rbn_hlx_hlx"/>
</dbReference>
<dbReference type="GO" id="GO:0006355">
    <property type="term" value="P:regulation of DNA-templated transcription"/>
    <property type="evidence" value="ECO:0007669"/>
    <property type="project" value="InterPro"/>
</dbReference>
<evidence type="ECO:0000313" key="2">
    <source>
        <dbReference type="Proteomes" id="UP000824072"/>
    </source>
</evidence>